<dbReference type="InParanoid" id="A0A2P5FNL1"/>
<comment type="caution">
    <text evidence="1">The sequence shown here is derived from an EMBL/GenBank/DDBJ whole genome shotgun (WGS) entry which is preliminary data.</text>
</comment>
<keyword evidence="2" id="KW-1185">Reference proteome</keyword>
<evidence type="ECO:0000313" key="2">
    <source>
        <dbReference type="Proteomes" id="UP000237000"/>
    </source>
</evidence>
<accession>A0A2P5FNL1</accession>
<name>A0A2P5FNL1_TREOI</name>
<proteinExistence type="predicted"/>
<dbReference type="EMBL" id="JXTC01000019">
    <property type="protein sequence ID" value="PON99407.1"/>
    <property type="molecule type" value="Genomic_DNA"/>
</dbReference>
<reference evidence="2" key="1">
    <citation type="submission" date="2016-06" db="EMBL/GenBank/DDBJ databases">
        <title>Parallel loss of symbiosis genes in relatives of nitrogen-fixing non-legume Parasponia.</title>
        <authorList>
            <person name="Van Velzen R."/>
            <person name="Holmer R."/>
            <person name="Bu F."/>
            <person name="Rutten L."/>
            <person name="Van Zeijl A."/>
            <person name="Liu W."/>
            <person name="Santuari L."/>
            <person name="Cao Q."/>
            <person name="Sharma T."/>
            <person name="Shen D."/>
            <person name="Roswanjaya Y."/>
            <person name="Wardhani T."/>
            <person name="Kalhor M.S."/>
            <person name="Jansen J."/>
            <person name="Van den Hoogen J."/>
            <person name="Gungor B."/>
            <person name="Hartog M."/>
            <person name="Hontelez J."/>
            <person name="Verver J."/>
            <person name="Yang W.-C."/>
            <person name="Schijlen E."/>
            <person name="Repin R."/>
            <person name="Schilthuizen M."/>
            <person name="Schranz E."/>
            <person name="Heidstra R."/>
            <person name="Miyata K."/>
            <person name="Fedorova E."/>
            <person name="Kohlen W."/>
            <person name="Bisseling T."/>
            <person name="Smit S."/>
            <person name="Geurts R."/>
        </authorList>
    </citation>
    <scope>NUCLEOTIDE SEQUENCE [LARGE SCALE GENOMIC DNA]</scope>
    <source>
        <strain evidence="2">cv. RG33-2</strain>
    </source>
</reference>
<protein>
    <submittedName>
        <fullName evidence="1">Uncharacterized protein</fullName>
    </submittedName>
</protein>
<sequence length="102" mass="11988">MKVIALPQGMVQGRHGKLFWACLYLVLPTISYNYTSNDVFLTRLRCRFHRRVIHLRKLLRLCKSSNRRRFLPFPGPRLRLCTTKRIWPLAEPVRGERGATAP</sequence>
<dbReference type="Proteomes" id="UP000237000">
    <property type="component" value="Unassembled WGS sequence"/>
</dbReference>
<evidence type="ECO:0000313" key="1">
    <source>
        <dbReference type="EMBL" id="PON99407.1"/>
    </source>
</evidence>
<dbReference type="AlphaFoldDB" id="A0A2P5FNL1"/>
<organism evidence="1 2">
    <name type="scientific">Trema orientale</name>
    <name type="common">Charcoal tree</name>
    <name type="synonym">Celtis orientalis</name>
    <dbReference type="NCBI Taxonomy" id="63057"/>
    <lineage>
        <taxon>Eukaryota</taxon>
        <taxon>Viridiplantae</taxon>
        <taxon>Streptophyta</taxon>
        <taxon>Embryophyta</taxon>
        <taxon>Tracheophyta</taxon>
        <taxon>Spermatophyta</taxon>
        <taxon>Magnoliopsida</taxon>
        <taxon>eudicotyledons</taxon>
        <taxon>Gunneridae</taxon>
        <taxon>Pentapetalae</taxon>
        <taxon>rosids</taxon>
        <taxon>fabids</taxon>
        <taxon>Rosales</taxon>
        <taxon>Cannabaceae</taxon>
        <taxon>Trema</taxon>
    </lineage>
</organism>
<gene>
    <name evidence="1" type="ORF">TorRG33x02_049500</name>
</gene>